<proteinExistence type="predicted"/>
<sequence length="71" mass="8149">MSSHGDKDKIYHVRPPSKCNGLDRSLYGVYCAPSCLESLWEKGHWGDRQSPMSLVPHAERCFISTQVRWIT</sequence>
<name>A0A0C3BYU0_HEBCY</name>
<dbReference type="AlphaFoldDB" id="A0A0C3BYU0"/>
<gene>
    <name evidence="1" type="ORF">M413DRAFT_137492</name>
</gene>
<reference evidence="2" key="2">
    <citation type="submission" date="2015-01" db="EMBL/GenBank/DDBJ databases">
        <title>Evolutionary Origins and Diversification of the Mycorrhizal Mutualists.</title>
        <authorList>
            <consortium name="DOE Joint Genome Institute"/>
            <consortium name="Mycorrhizal Genomics Consortium"/>
            <person name="Kohler A."/>
            <person name="Kuo A."/>
            <person name="Nagy L.G."/>
            <person name="Floudas D."/>
            <person name="Copeland A."/>
            <person name="Barry K.W."/>
            <person name="Cichocki N."/>
            <person name="Veneault-Fourrey C."/>
            <person name="LaButti K."/>
            <person name="Lindquist E.A."/>
            <person name="Lipzen A."/>
            <person name="Lundell T."/>
            <person name="Morin E."/>
            <person name="Murat C."/>
            <person name="Riley R."/>
            <person name="Ohm R."/>
            <person name="Sun H."/>
            <person name="Tunlid A."/>
            <person name="Henrissat B."/>
            <person name="Grigoriev I.V."/>
            <person name="Hibbett D.S."/>
            <person name="Martin F."/>
        </authorList>
    </citation>
    <scope>NUCLEOTIDE SEQUENCE [LARGE SCALE GENOMIC DNA]</scope>
    <source>
        <strain evidence="2">h7</strain>
    </source>
</reference>
<evidence type="ECO:0000313" key="1">
    <source>
        <dbReference type="EMBL" id="KIM41755.1"/>
    </source>
</evidence>
<dbReference type="EMBL" id="KN831779">
    <property type="protein sequence ID" value="KIM41755.1"/>
    <property type="molecule type" value="Genomic_DNA"/>
</dbReference>
<organism evidence="1 2">
    <name type="scientific">Hebeloma cylindrosporum</name>
    <dbReference type="NCBI Taxonomy" id="76867"/>
    <lineage>
        <taxon>Eukaryota</taxon>
        <taxon>Fungi</taxon>
        <taxon>Dikarya</taxon>
        <taxon>Basidiomycota</taxon>
        <taxon>Agaricomycotina</taxon>
        <taxon>Agaricomycetes</taxon>
        <taxon>Agaricomycetidae</taxon>
        <taxon>Agaricales</taxon>
        <taxon>Agaricineae</taxon>
        <taxon>Hymenogastraceae</taxon>
        <taxon>Hebeloma</taxon>
    </lineage>
</organism>
<dbReference type="Proteomes" id="UP000053424">
    <property type="component" value="Unassembled WGS sequence"/>
</dbReference>
<dbReference type="HOGENOM" id="CLU_2740292_0_0_1"/>
<protein>
    <submittedName>
        <fullName evidence="1">Uncharacterized protein</fullName>
    </submittedName>
</protein>
<keyword evidence="2" id="KW-1185">Reference proteome</keyword>
<accession>A0A0C3BYU0</accession>
<reference evidence="1 2" key="1">
    <citation type="submission" date="2014-04" db="EMBL/GenBank/DDBJ databases">
        <authorList>
            <consortium name="DOE Joint Genome Institute"/>
            <person name="Kuo A."/>
            <person name="Gay G."/>
            <person name="Dore J."/>
            <person name="Kohler A."/>
            <person name="Nagy L.G."/>
            <person name="Floudas D."/>
            <person name="Copeland A."/>
            <person name="Barry K.W."/>
            <person name="Cichocki N."/>
            <person name="Veneault-Fourrey C."/>
            <person name="LaButti K."/>
            <person name="Lindquist E.A."/>
            <person name="Lipzen A."/>
            <person name="Lundell T."/>
            <person name="Morin E."/>
            <person name="Murat C."/>
            <person name="Sun H."/>
            <person name="Tunlid A."/>
            <person name="Henrissat B."/>
            <person name="Grigoriev I.V."/>
            <person name="Hibbett D.S."/>
            <person name="Martin F."/>
            <person name="Nordberg H.P."/>
            <person name="Cantor M.N."/>
            <person name="Hua S.X."/>
        </authorList>
    </citation>
    <scope>NUCLEOTIDE SEQUENCE [LARGE SCALE GENOMIC DNA]</scope>
    <source>
        <strain evidence="2">h7</strain>
    </source>
</reference>
<evidence type="ECO:0000313" key="2">
    <source>
        <dbReference type="Proteomes" id="UP000053424"/>
    </source>
</evidence>